<sequence length="191" mass="20765">MAHVFRIVTIALNSEASFDEWYAPLLATVKSKTEYSKVEDTESAITVLSRRPPPSAILIPDEGMTGRDSLAEWDAVLKYIRIGGTAIVFGGFPSFAQFDDIKAFFARAGLPWDIGSYTRATLVINKSVVNVAPEHMWYRVADEEEPFMPSRGEAAVVLGNVGDGKLGFVGDVDGEAETQKIIAAMCGLNDT</sequence>
<protein>
    <submittedName>
        <fullName evidence="1">Uncharacterized protein</fullName>
    </submittedName>
</protein>
<name>A0ACC1MVZ1_9HYPO</name>
<dbReference type="Proteomes" id="UP001143910">
    <property type="component" value="Unassembled WGS sequence"/>
</dbReference>
<dbReference type="EMBL" id="JANJQO010001540">
    <property type="protein sequence ID" value="KAJ2970421.1"/>
    <property type="molecule type" value="Genomic_DNA"/>
</dbReference>
<organism evidence="1 2">
    <name type="scientific">Zarea fungicola</name>
    <dbReference type="NCBI Taxonomy" id="93591"/>
    <lineage>
        <taxon>Eukaryota</taxon>
        <taxon>Fungi</taxon>
        <taxon>Dikarya</taxon>
        <taxon>Ascomycota</taxon>
        <taxon>Pezizomycotina</taxon>
        <taxon>Sordariomycetes</taxon>
        <taxon>Hypocreomycetidae</taxon>
        <taxon>Hypocreales</taxon>
        <taxon>Cordycipitaceae</taxon>
        <taxon>Zarea</taxon>
    </lineage>
</organism>
<keyword evidence="2" id="KW-1185">Reference proteome</keyword>
<comment type="caution">
    <text evidence="1">The sequence shown here is derived from an EMBL/GenBank/DDBJ whole genome shotgun (WGS) entry which is preliminary data.</text>
</comment>
<accession>A0ACC1MVZ1</accession>
<gene>
    <name evidence="1" type="ORF">NQ176_g8196</name>
</gene>
<reference evidence="1" key="1">
    <citation type="submission" date="2022-08" db="EMBL/GenBank/DDBJ databases">
        <title>Genome Sequence of Lecanicillium fungicola.</title>
        <authorList>
            <person name="Buettner E."/>
        </authorList>
    </citation>
    <scope>NUCLEOTIDE SEQUENCE</scope>
    <source>
        <strain evidence="1">Babe33</strain>
    </source>
</reference>
<evidence type="ECO:0000313" key="1">
    <source>
        <dbReference type="EMBL" id="KAJ2970421.1"/>
    </source>
</evidence>
<proteinExistence type="predicted"/>
<evidence type="ECO:0000313" key="2">
    <source>
        <dbReference type="Proteomes" id="UP001143910"/>
    </source>
</evidence>